<proteinExistence type="predicted"/>
<reference evidence="1 2" key="1">
    <citation type="journal article" date="2020" name="Nature">
        <title>Six reference-quality genomes reveal evolution of bat adaptations.</title>
        <authorList>
            <person name="Jebb D."/>
            <person name="Huang Z."/>
            <person name="Pippel M."/>
            <person name="Hughes G.M."/>
            <person name="Lavrichenko K."/>
            <person name="Devanna P."/>
            <person name="Winkler S."/>
            <person name="Jermiin L.S."/>
            <person name="Skirmuntt E.C."/>
            <person name="Katzourakis A."/>
            <person name="Burkitt-Gray L."/>
            <person name="Ray D.A."/>
            <person name="Sullivan K.A.M."/>
            <person name="Roscito J.G."/>
            <person name="Kirilenko B.M."/>
            <person name="Davalos L.M."/>
            <person name="Corthals A.P."/>
            <person name="Power M.L."/>
            <person name="Jones G."/>
            <person name="Ransome R.D."/>
            <person name="Dechmann D.K.N."/>
            <person name="Locatelli A.G."/>
            <person name="Puechmaille S.J."/>
            <person name="Fedrigo O."/>
            <person name="Jarvis E.D."/>
            <person name="Hiller M."/>
            <person name="Vernes S.C."/>
            <person name="Myers E.W."/>
            <person name="Teeling E.C."/>
        </authorList>
    </citation>
    <scope>NUCLEOTIDE SEQUENCE [LARGE SCALE GENOMIC DNA]</scope>
    <source>
        <strain evidence="1">MRhiFer1</strain>
        <tissue evidence="1">Lung</tissue>
    </source>
</reference>
<evidence type="ECO:0000313" key="2">
    <source>
        <dbReference type="Proteomes" id="UP000585614"/>
    </source>
</evidence>
<dbReference type="AlphaFoldDB" id="A0A7J7YIG0"/>
<name>A0A7J7YIG0_RHIFE</name>
<dbReference type="EMBL" id="JACAGC010000006">
    <property type="protein sequence ID" value="KAF6361702.1"/>
    <property type="molecule type" value="Genomic_DNA"/>
</dbReference>
<organism evidence="1 2">
    <name type="scientific">Rhinolophus ferrumequinum</name>
    <name type="common">Greater horseshoe bat</name>
    <dbReference type="NCBI Taxonomy" id="59479"/>
    <lineage>
        <taxon>Eukaryota</taxon>
        <taxon>Metazoa</taxon>
        <taxon>Chordata</taxon>
        <taxon>Craniata</taxon>
        <taxon>Vertebrata</taxon>
        <taxon>Euteleostomi</taxon>
        <taxon>Mammalia</taxon>
        <taxon>Eutheria</taxon>
        <taxon>Laurasiatheria</taxon>
        <taxon>Chiroptera</taxon>
        <taxon>Yinpterochiroptera</taxon>
        <taxon>Rhinolophoidea</taxon>
        <taxon>Rhinolophidae</taxon>
        <taxon>Rhinolophinae</taxon>
        <taxon>Rhinolophus</taxon>
    </lineage>
</organism>
<accession>A0A7J7YIG0</accession>
<sequence>MKLLSVTTQSCNPVLVPDTSLSRDARKIYFSLLSPTWSLWGWVQLYIKGFTDCWFKIIDLSHFESWNSLGFISPIIHEGLVKISSSFFFFFPFAKVETNSENLGHYPILSNSTSLLNYLIEGICLLYPK</sequence>
<dbReference type="Proteomes" id="UP000585614">
    <property type="component" value="Unassembled WGS sequence"/>
</dbReference>
<protein>
    <submittedName>
        <fullName evidence="1">Uncharacterized protein</fullName>
    </submittedName>
</protein>
<comment type="caution">
    <text evidence="1">The sequence shown here is derived from an EMBL/GenBank/DDBJ whole genome shotgun (WGS) entry which is preliminary data.</text>
</comment>
<gene>
    <name evidence="1" type="ORF">mRhiFer1_009930</name>
</gene>
<evidence type="ECO:0000313" key="1">
    <source>
        <dbReference type="EMBL" id="KAF6361702.1"/>
    </source>
</evidence>